<dbReference type="InterPro" id="IPR045886">
    <property type="entry name" value="ThiF/MoeB/HesA"/>
</dbReference>
<dbReference type="InterPro" id="IPR035985">
    <property type="entry name" value="Ubiquitin-activating_enz"/>
</dbReference>
<dbReference type="CDD" id="cd00757">
    <property type="entry name" value="ThiF_MoeB_HesA_family"/>
    <property type="match status" value="1"/>
</dbReference>
<evidence type="ECO:0000259" key="1">
    <source>
        <dbReference type="PROSITE" id="PS50206"/>
    </source>
</evidence>
<dbReference type="InterPro" id="IPR000594">
    <property type="entry name" value="ThiF_NAD_FAD-bd"/>
</dbReference>
<dbReference type="Gene3D" id="3.40.50.720">
    <property type="entry name" value="NAD(P)-binding Rossmann-like Domain"/>
    <property type="match status" value="1"/>
</dbReference>
<protein>
    <submittedName>
        <fullName evidence="2">ThiF family adenylyltransferase</fullName>
    </submittedName>
</protein>
<dbReference type="EMBL" id="CP121252">
    <property type="protein sequence ID" value="WFP16663.1"/>
    <property type="molecule type" value="Genomic_DNA"/>
</dbReference>
<dbReference type="SUPFAM" id="SSF52821">
    <property type="entry name" value="Rhodanese/Cell cycle control phosphatase"/>
    <property type="match status" value="1"/>
</dbReference>
<evidence type="ECO:0000313" key="2">
    <source>
        <dbReference type="EMBL" id="WFP16663.1"/>
    </source>
</evidence>
<dbReference type="Pfam" id="PF00581">
    <property type="entry name" value="Rhodanese"/>
    <property type="match status" value="1"/>
</dbReference>
<gene>
    <name evidence="2" type="ORF">P8192_00620</name>
</gene>
<keyword evidence="2" id="KW-0808">Transferase</keyword>
<dbReference type="RefSeq" id="WP_278157761.1">
    <property type="nucleotide sequence ID" value="NZ_CP121252.1"/>
</dbReference>
<dbReference type="GO" id="GO:0016779">
    <property type="term" value="F:nucleotidyltransferase activity"/>
    <property type="evidence" value="ECO:0007669"/>
    <property type="project" value="UniProtKB-KW"/>
</dbReference>
<dbReference type="InterPro" id="IPR036873">
    <property type="entry name" value="Rhodanese-like_dom_sf"/>
</dbReference>
<dbReference type="Gene3D" id="3.40.250.10">
    <property type="entry name" value="Rhodanese-like domain"/>
    <property type="match status" value="1"/>
</dbReference>
<evidence type="ECO:0000313" key="3">
    <source>
        <dbReference type="Proteomes" id="UP001219037"/>
    </source>
</evidence>
<sequence length="434" mass="45265">MSDISTDITTGAPARLPALVDPVPALSAEQRDRAARQIRLPGFGEEAQRRLAAARVLVIGAGGLGSASVPYLVGAGIGTIGVVDDDVVELSNLHRQIAHDTDDVGRAKVDSMAETAARLDPGVTIVKHRERLTSVNALDVFADYDLVVDGSDNFATRYLSNDAAQLTGIPLVWGSILQFHGQVSVAWHAHGPGFRDLFPVPPAPEDVLSCGEGGVLPGLCGTIGSLLATEVMKLVTGVGEPLLGRVLVYDALAASTREITYRRDPEAVAVTELIDYELFCAGGATAPEGVDAGAFAGEYSGGFSGGAGGSDDGGPDPARPVLIDVRTAEEHAQRSIPGARLLPLDALDAAADQGTDAVRGLPALADLVADGTGPDVVVHCERDPRSIRAARILREAGFDRVRYLRGGIRALTTAAPELVKSNETSEHHRGEAHV</sequence>
<dbReference type="SMART" id="SM00450">
    <property type="entry name" value="RHOD"/>
    <property type="match status" value="1"/>
</dbReference>
<keyword evidence="3" id="KW-1185">Reference proteome</keyword>
<keyword evidence="2" id="KW-0548">Nucleotidyltransferase</keyword>
<dbReference type="Proteomes" id="UP001219037">
    <property type="component" value="Chromosome"/>
</dbReference>
<reference evidence="2 3" key="1">
    <citation type="submission" date="2023-04" db="EMBL/GenBank/DDBJ databases">
        <title>Funneling lignin-derived compounds into biodiesel using alkali-halophilic Citricoccus sp. P2.</title>
        <authorList>
            <person name="Luo C.-B."/>
        </authorList>
    </citation>
    <scope>NUCLEOTIDE SEQUENCE [LARGE SCALE GENOMIC DNA]</scope>
    <source>
        <strain evidence="2 3">P2</strain>
    </source>
</reference>
<feature type="domain" description="Rhodanese" evidence="1">
    <location>
        <begin position="316"/>
        <end position="420"/>
    </location>
</feature>
<dbReference type="PROSITE" id="PS50206">
    <property type="entry name" value="RHODANESE_3"/>
    <property type="match status" value="1"/>
</dbReference>
<accession>A0ABY8H7N2</accession>
<dbReference type="InterPro" id="IPR001763">
    <property type="entry name" value="Rhodanese-like_dom"/>
</dbReference>
<dbReference type="PANTHER" id="PTHR10953">
    <property type="entry name" value="UBIQUITIN-ACTIVATING ENZYME E1"/>
    <property type="match status" value="1"/>
</dbReference>
<proteinExistence type="predicted"/>
<name>A0ABY8H7N2_9MICC</name>
<dbReference type="CDD" id="cd00158">
    <property type="entry name" value="RHOD"/>
    <property type="match status" value="1"/>
</dbReference>
<dbReference type="PANTHER" id="PTHR10953:SF102">
    <property type="entry name" value="ADENYLYLTRANSFERASE AND SULFURTRANSFERASE MOCS3"/>
    <property type="match status" value="1"/>
</dbReference>
<dbReference type="Pfam" id="PF00899">
    <property type="entry name" value="ThiF"/>
    <property type="match status" value="1"/>
</dbReference>
<organism evidence="2 3">
    <name type="scientific">Citricoccus muralis</name>
    <dbReference type="NCBI Taxonomy" id="169134"/>
    <lineage>
        <taxon>Bacteria</taxon>
        <taxon>Bacillati</taxon>
        <taxon>Actinomycetota</taxon>
        <taxon>Actinomycetes</taxon>
        <taxon>Micrococcales</taxon>
        <taxon>Micrococcaceae</taxon>
        <taxon>Citricoccus</taxon>
    </lineage>
</organism>
<dbReference type="SUPFAM" id="SSF69572">
    <property type="entry name" value="Activating enzymes of the ubiquitin-like proteins"/>
    <property type="match status" value="1"/>
</dbReference>